<dbReference type="RefSeq" id="WP_146382397.1">
    <property type="nucleotide sequence ID" value="NZ_VOEJ01000006.1"/>
</dbReference>
<evidence type="ECO:0000256" key="7">
    <source>
        <dbReference type="ARBA" id="ARBA00023136"/>
    </source>
</evidence>
<keyword evidence="15" id="KW-1185">Reference proteome</keyword>
<evidence type="ECO:0000256" key="5">
    <source>
        <dbReference type="ARBA" id="ARBA00022729"/>
    </source>
</evidence>
<evidence type="ECO:0000313" key="14">
    <source>
        <dbReference type="EMBL" id="TWR27428.1"/>
    </source>
</evidence>
<keyword evidence="5" id="KW-0732">Signal</keyword>
<evidence type="ECO:0000256" key="11">
    <source>
        <dbReference type="ARBA" id="ARBA00023667"/>
    </source>
</evidence>
<feature type="transmembrane region" description="Helical" evidence="13">
    <location>
        <begin position="30"/>
        <end position="48"/>
    </location>
</feature>
<feature type="transmembrane region" description="Helical" evidence="13">
    <location>
        <begin position="108"/>
        <end position="125"/>
    </location>
</feature>
<keyword evidence="7 13" id="KW-0472">Membrane</keyword>
<evidence type="ECO:0000256" key="12">
    <source>
        <dbReference type="ARBA" id="ARBA00025324"/>
    </source>
</evidence>
<feature type="transmembrane region" description="Helical" evidence="13">
    <location>
        <begin position="131"/>
        <end position="149"/>
    </location>
</feature>
<keyword evidence="4 13" id="KW-0812">Transmembrane</keyword>
<keyword evidence="6 13" id="KW-1133">Transmembrane helix</keyword>
<evidence type="ECO:0000313" key="15">
    <source>
        <dbReference type="Proteomes" id="UP000320042"/>
    </source>
</evidence>
<dbReference type="OrthoDB" id="883215at2"/>
<proteinExistence type="inferred from homology"/>
<dbReference type="UniPathway" id="UPA00029">
    <property type="reaction ID" value="UER00560"/>
</dbReference>
<sequence>MNQVINFFWTILCGLPVVIFWIFFGDVQLLIAFLIISLLSLFIPARFMQLSKKPVWYNKFGVKVTRRYVQHGDWVNSRSKVKNPAYRVIANRSSVGKYRKMIRLYERYHFFCFVLFTLTFIYAIVGSHYTLAPFIFIANIIYNVMPLMLQQYNTARLMKLKNSLAIA</sequence>
<comment type="pathway">
    <text evidence="9">Carotenoid biosynthesis; staphyloxanthin biosynthesis; staphyloxanthin from farnesyl diphosphate: step 5/5.</text>
</comment>
<comment type="subcellular location">
    <subcellularLocation>
        <location evidence="1">Cell membrane</location>
        <topology evidence="1">Single-pass membrane protein</topology>
    </subcellularLocation>
</comment>
<comment type="caution">
    <text evidence="14">The sequence shown here is derived from an EMBL/GenBank/DDBJ whole genome shotgun (WGS) entry which is preliminary data.</text>
</comment>
<evidence type="ECO:0000256" key="13">
    <source>
        <dbReference type="SAM" id="Phobius"/>
    </source>
</evidence>
<accession>A0A563U7W8</accession>
<gene>
    <name evidence="14" type="ORF">FPZ43_13175</name>
</gene>
<evidence type="ECO:0000256" key="3">
    <source>
        <dbReference type="ARBA" id="ARBA00022679"/>
    </source>
</evidence>
<evidence type="ECO:0000256" key="9">
    <source>
        <dbReference type="ARBA" id="ARBA00023588"/>
    </source>
</evidence>
<name>A0A563U7W8_9SPHI</name>
<keyword evidence="8" id="KW-0012">Acyltransferase</keyword>
<protein>
    <recommendedName>
        <fullName evidence="11">Glycosyl-4,4'-diaponeurosporenoate acyltransferase</fullName>
    </recommendedName>
</protein>
<keyword evidence="2" id="KW-1003">Cell membrane</keyword>
<evidence type="ECO:0000256" key="1">
    <source>
        <dbReference type="ARBA" id="ARBA00004162"/>
    </source>
</evidence>
<evidence type="ECO:0000256" key="4">
    <source>
        <dbReference type="ARBA" id="ARBA00022692"/>
    </source>
</evidence>
<feature type="transmembrane region" description="Helical" evidence="13">
    <location>
        <begin position="7"/>
        <end position="24"/>
    </location>
</feature>
<evidence type="ECO:0000256" key="2">
    <source>
        <dbReference type="ARBA" id="ARBA00022475"/>
    </source>
</evidence>
<dbReference type="InterPro" id="IPR044021">
    <property type="entry name" value="CrtO"/>
</dbReference>
<keyword evidence="3" id="KW-0808">Transferase</keyword>
<evidence type="ECO:0000256" key="10">
    <source>
        <dbReference type="ARBA" id="ARBA00023603"/>
    </source>
</evidence>
<evidence type="ECO:0000256" key="8">
    <source>
        <dbReference type="ARBA" id="ARBA00023315"/>
    </source>
</evidence>
<comment type="similarity">
    <text evidence="10">Belongs to the acyltransferase CrtO family.</text>
</comment>
<dbReference type="Proteomes" id="UP000320042">
    <property type="component" value="Unassembled WGS sequence"/>
</dbReference>
<comment type="function">
    <text evidence="12">Catalyzes the acylation of glycosyl-4,4'-diaponeurosporenoate, i.e. the esterification of glucose at the C6'' position with the carboxyl group of the C(15) fatty acid 12-methyltetradecanoic acid, to yield staphyloxanthin. This is the last step in the biosynthesis of this orange pigment, present in most staphylococci strains.</text>
</comment>
<reference evidence="14 15" key="1">
    <citation type="submission" date="2019-07" db="EMBL/GenBank/DDBJ databases">
        <authorList>
            <person name="Kim J."/>
        </authorList>
    </citation>
    <scope>NUCLEOTIDE SEQUENCE [LARGE SCALE GENOMIC DNA]</scope>
    <source>
        <strain evidence="15">dk17</strain>
    </source>
</reference>
<dbReference type="GO" id="GO:0016746">
    <property type="term" value="F:acyltransferase activity"/>
    <property type="evidence" value="ECO:0007669"/>
    <property type="project" value="UniProtKB-KW"/>
</dbReference>
<dbReference type="Pfam" id="PF18927">
    <property type="entry name" value="CrtO"/>
    <property type="match status" value="1"/>
</dbReference>
<dbReference type="AlphaFoldDB" id="A0A563U7W8"/>
<dbReference type="GO" id="GO:0005886">
    <property type="term" value="C:plasma membrane"/>
    <property type="evidence" value="ECO:0007669"/>
    <property type="project" value="UniProtKB-SubCell"/>
</dbReference>
<evidence type="ECO:0000256" key="6">
    <source>
        <dbReference type="ARBA" id="ARBA00022989"/>
    </source>
</evidence>
<dbReference type="EMBL" id="VOEJ01000006">
    <property type="protein sequence ID" value="TWR27428.1"/>
    <property type="molecule type" value="Genomic_DNA"/>
</dbReference>
<organism evidence="14 15">
    <name type="scientific">Mucilaginibacter pallidiroseus</name>
    <dbReference type="NCBI Taxonomy" id="2599295"/>
    <lineage>
        <taxon>Bacteria</taxon>
        <taxon>Pseudomonadati</taxon>
        <taxon>Bacteroidota</taxon>
        <taxon>Sphingobacteriia</taxon>
        <taxon>Sphingobacteriales</taxon>
        <taxon>Sphingobacteriaceae</taxon>
        <taxon>Mucilaginibacter</taxon>
    </lineage>
</organism>